<dbReference type="EMBL" id="PVMZ01000004">
    <property type="protein sequence ID" value="PRX22822.1"/>
    <property type="molecule type" value="Genomic_DNA"/>
</dbReference>
<keyword evidence="3" id="KW-1185">Reference proteome</keyword>
<dbReference type="RefSeq" id="WP_146169077.1">
    <property type="nucleotide sequence ID" value="NZ_BOMO01000021.1"/>
</dbReference>
<reference evidence="2 3" key="1">
    <citation type="submission" date="2018-03" db="EMBL/GenBank/DDBJ databases">
        <title>Genomic Encyclopedia of Archaeal and Bacterial Type Strains, Phase II (KMG-II): from individual species to whole genera.</title>
        <authorList>
            <person name="Goeker M."/>
        </authorList>
    </citation>
    <scope>NUCLEOTIDE SEQUENCE [LARGE SCALE GENOMIC DNA]</scope>
    <source>
        <strain evidence="2 3">DSM 43146</strain>
    </source>
</reference>
<feature type="signal peptide" evidence="1">
    <location>
        <begin position="1"/>
        <end position="17"/>
    </location>
</feature>
<feature type="chain" id="PRO_5039122513" evidence="1">
    <location>
        <begin position="18"/>
        <end position="176"/>
    </location>
</feature>
<keyword evidence="1" id="KW-0732">Signal</keyword>
<sequence length="176" mass="19043">MRRLLIVLLLVPAGGLAACSPADEPIAALAVRDGEPIGLLYACEAVFSQFSVYENSDSNDPGVHISWSVHGDATADTVVEVPLLGDDLPDGWEVSEPRDLTAEEAGLAVDIEPLTRLEPGMRYGLGGDNRRGSLPINFTVEDFPRLSEDTVLVYAGRDRTTTVSRDKFVERARDTC</sequence>
<accession>A0A2T0KHA6</accession>
<dbReference type="AlphaFoldDB" id="A0A2T0KHA6"/>
<evidence type="ECO:0000313" key="2">
    <source>
        <dbReference type="EMBL" id="PRX22822.1"/>
    </source>
</evidence>
<proteinExistence type="predicted"/>
<dbReference type="Proteomes" id="UP000239415">
    <property type="component" value="Unassembled WGS sequence"/>
</dbReference>
<protein>
    <submittedName>
        <fullName evidence="2">Uncharacterized protein</fullName>
    </submittedName>
</protein>
<organism evidence="2 3">
    <name type="scientific">Actinoplanes italicus</name>
    <dbReference type="NCBI Taxonomy" id="113567"/>
    <lineage>
        <taxon>Bacteria</taxon>
        <taxon>Bacillati</taxon>
        <taxon>Actinomycetota</taxon>
        <taxon>Actinomycetes</taxon>
        <taxon>Micromonosporales</taxon>
        <taxon>Micromonosporaceae</taxon>
        <taxon>Actinoplanes</taxon>
    </lineage>
</organism>
<gene>
    <name evidence="2" type="ORF">CLV67_104350</name>
</gene>
<name>A0A2T0KHA6_9ACTN</name>
<evidence type="ECO:0000313" key="3">
    <source>
        <dbReference type="Proteomes" id="UP000239415"/>
    </source>
</evidence>
<comment type="caution">
    <text evidence="2">The sequence shown here is derived from an EMBL/GenBank/DDBJ whole genome shotgun (WGS) entry which is preliminary data.</text>
</comment>
<evidence type="ECO:0000256" key="1">
    <source>
        <dbReference type="SAM" id="SignalP"/>
    </source>
</evidence>
<dbReference type="PROSITE" id="PS51257">
    <property type="entry name" value="PROKAR_LIPOPROTEIN"/>
    <property type="match status" value="1"/>
</dbReference>
<dbReference type="OrthoDB" id="3376721at2"/>